<name>A0A2T4Z803_9BACL</name>
<sequence length="33" mass="3999">MLSINKIYLYSQIPDDQSSFQQNSHSIYEWLFC</sequence>
<accession>A0A2T4Z803</accession>
<comment type="caution">
    <text evidence="1">The sequence shown here is derived from an EMBL/GenBank/DDBJ whole genome shotgun (WGS) entry which is preliminary data.</text>
</comment>
<organism evidence="1 2">
    <name type="scientific">Desmospora activa DSM 45169</name>
    <dbReference type="NCBI Taxonomy" id="1121389"/>
    <lineage>
        <taxon>Bacteria</taxon>
        <taxon>Bacillati</taxon>
        <taxon>Bacillota</taxon>
        <taxon>Bacilli</taxon>
        <taxon>Bacillales</taxon>
        <taxon>Thermoactinomycetaceae</taxon>
        <taxon>Desmospora</taxon>
    </lineage>
</organism>
<gene>
    <name evidence="1" type="ORF">C8J48_0598</name>
</gene>
<keyword evidence="2" id="KW-1185">Reference proteome</keyword>
<dbReference type="AlphaFoldDB" id="A0A2T4Z803"/>
<reference evidence="1 2" key="1">
    <citation type="submission" date="2018-04" db="EMBL/GenBank/DDBJ databases">
        <title>Genomic Encyclopedia of Archaeal and Bacterial Type Strains, Phase II (KMG-II): from individual species to whole genera.</title>
        <authorList>
            <person name="Goeker M."/>
        </authorList>
    </citation>
    <scope>NUCLEOTIDE SEQUENCE [LARGE SCALE GENOMIC DNA]</scope>
    <source>
        <strain evidence="1 2">DSM 45169</strain>
    </source>
</reference>
<evidence type="ECO:0000313" key="1">
    <source>
        <dbReference type="EMBL" id="PTM58026.1"/>
    </source>
</evidence>
<dbReference type="EMBL" id="PZZP01000001">
    <property type="protein sequence ID" value="PTM58026.1"/>
    <property type="molecule type" value="Genomic_DNA"/>
</dbReference>
<evidence type="ECO:0000313" key="2">
    <source>
        <dbReference type="Proteomes" id="UP000241639"/>
    </source>
</evidence>
<proteinExistence type="predicted"/>
<dbReference type="Proteomes" id="UP000241639">
    <property type="component" value="Unassembled WGS sequence"/>
</dbReference>
<protein>
    <submittedName>
        <fullName evidence="1">Uncharacterized protein</fullName>
    </submittedName>
</protein>